<keyword evidence="4" id="KW-1185">Reference proteome</keyword>
<evidence type="ECO:0000256" key="1">
    <source>
        <dbReference type="SAM" id="MobiDB-lite"/>
    </source>
</evidence>
<dbReference type="InterPro" id="IPR000772">
    <property type="entry name" value="Ricin_B_lectin"/>
</dbReference>
<feature type="compositionally biased region" description="Polar residues" evidence="1">
    <location>
        <begin position="37"/>
        <end position="49"/>
    </location>
</feature>
<feature type="non-terminal residue" evidence="3">
    <location>
        <position position="1"/>
    </location>
</feature>
<dbReference type="EMBL" id="RBNJ01002064">
    <property type="protein sequence ID" value="RUS32415.1"/>
    <property type="molecule type" value="Genomic_DNA"/>
</dbReference>
<protein>
    <recommendedName>
        <fullName evidence="2">Ricin B lectin domain-containing protein</fullName>
    </recommendedName>
</protein>
<sequence length="359" mass="41260">SSPRSPYCSRASVSASRSRSRSRSPTPPPSRFRMTYEPSNTLSPTIGQEDSQHRGRRRVRQTIRERNCSACSRSRSPSPTSTWSDSTRSTTMSTMSTMSFEAASATHDKFPEGWFFIQNRKFGSVLDISNAHIAVRSTIQASQPRKRSKSQLWKEPVRSLMHCLFQAHLKNTKIIHDTKSVDSSIQEWDVTLEGTIYKKANNSKVLSLKEHEHATVSADVYIQDLKPNKHIEQRWQFLVMKTDFGYHANFPQSWFFIQAAVKGHVLSVKDSSTEVGAQIVLHPWSSTEYRSQLWKYDRGCLVNFNSKLVLDVDKGNYMRCHNAAIFCEKQKSKINGRSYLDRSLLSRKFFHWWRPCPAA</sequence>
<feature type="domain" description="Ricin B lectin" evidence="2">
    <location>
        <begin position="233"/>
        <end position="315"/>
    </location>
</feature>
<dbReference type="Proteomes" id="UP000274822">
    <property type="component" value="Unassembled WGS sequence"/>
</dbReference>
<name>A0A433QRL2_9FUNG</name>
<comment type="caution">
    <text evidence="3">The sequence shown here is derived from an EMBL/GenBank/DDBJ whole genome shotgun (WGS) entry which is preliminary data.</text>
</comment>
<evidence type="ECO:0000313" key="4">
    <source>
        <dbReference type="Proteomes" id="UP000274822"/>
    </source>
</evidence>
<dbReference type="InterPro" id="IPR035992">
    <property type="entry name" value="Ricin_B-like_lectins"/>
</dbReference>
<organism evidence="3 4">
    <name type="scientific">Jimgerdemannia flammicorona</name>
    <dbReference type="NCBI Taxonomy" id="994334"/>
    <lineage>
        <taxon>Eukaryota</taxon>
        <taxon>Fungi</taxon>
        <taxon>Fungi incertae sedis</taxon>
        <taxon>Mucoromycota</taxon>
        <taxon>Mucoromycotina</taxon>
        <taxon>Endogonomycetes</taxon>
        <taxon>Endogonales</taxon>
        <taxon>Endogonaceae</taxon>
        <taxon>Jimgerdemannia</taxon>
    </lineage>
</organism>
<gene>
    <name evidence="3" type="ORF">BC938DRAFT_475437</name>
</gene>
<proteinExistence type="predicted"/>
<dbReference type="Gene3D" id="2.80.10.50">
    <property type="match status" value="2"/>
</dbReference>
<feature type="compositionally biased region" description="Low complexity" evidence="1">
    <location>
        <begin position="72"/>
        <end position="90"/>
    </location>
</feature>
<dbReference type="PROSITE" id="PS50231">
    <property type="entry name" value="RICIN_B_LECTIN"/>
    <property type="match status" value="1"/>
</dbReference>
<dbReference type="AlphaFoldDB" id="A0A433QRL2"/>
<reference evidence="3 4" key="1">
    <citation type="journal article" date="2018" name="New Phytol.">
        <title>Phylogenomics of Endogonaceae and evolution of mycorrhizas within Mucoromycota.</title>
        <authorList>
            <person name="Chang Y."/>
            <person name="Desiro A."/>
            <person name="Na H."/>
            <person name="Sandor L."/>
            <person name="Lipzen A."/>
            <person name="Clum A."/>
            <person name="Barry K."/>
            <person name="Grigoriev I.V."/>
            <person name="Martin F.M."/>
            <person name="Stajich J.E."/>
            <person name="Smith M.E."/>
            <person name="Bonito G."/>
            <person name="Spatafora J.W."/>
        </authorList>
    </citation>
    <scope>NUCLEOTIDE SEQUENCE [LARGE SCALE GENOMIC DNA]</scope>
    <source>
        <strain evidence="3 4">AD002</strain>
    </source>
</reference>
<evidence type="ECO:0000313" key="3">
    <source>
        <dbReference type="EMBL" id="RUS32415.1"/>
    </source>
</evidence>
<evidence type="ECO:0000259" key="2">
    <source>
        <dbReference type="Pfam" id="PF14200"/>
    </source>
</evidence>
<feature type="region of interest" description="Disordered" evidence="1">
    <location>
        <begin position="1"/>
        <end position="90"/>
    </location>
</feature>
<dbReference type="SUPFAM" id="SSF50370">
    <property type="entry name" value="Ricin B-like lectins"/>
    <property type="match status" value="2"/>
</dbReference>
<accession>A0A433QRL2</accession>
<dbReference type="Pfam" id="PF14200">
    <property type="entry name" value="RicinB_lectin_2"/>
    <property type="match status" value="1"/>
</dbReference>